<dbReference type="EMBL" id="CP063073">
    <property type="protein sequence ID" value="QOQ77006.1"/>
    <property type="molecule type" value="Genomic_DNA"/>
</dbReference>
<protein>
    <submittedName>
        <fullName evidence="1">Type VI secretion protein</fullName>
    </submittedName>
</protein>
<accession>A0A7M1KKV9</accession>
<dbReference type="AlphaFoldDB" id="A0A7M1KKV9"/>
<gene>
    <name evidence="1" type="ORF">IMF22_08195</name>
</gene>
<proteinExistence type="predicted"/>
<dbReference type="RefSeq" id="WP_177018144.1">
    <property type="nucleotide sequence ID" value="NZ_CP063073.1"/>
</dbReference>
<reference evidence="1 2" key="1">
    <citation type="submission" date="2020-10" db="EMBL/GenBank/DDBJ databases">
        <title>High quality whole genome sequence of Pseudomonas poae PMA22.</title>
        <authorList>
            <person name="Hernandez J.G."/>
            <person name="Rodriguez P."/>
            <person name="Cuevas C."/>
            <person name="de la Calle F."/>
            <person name="Galan B."/>
            <person name="Garcia J.L."/>
        </authorList>
    </citation>
    <scope>NUCLEOTIDE SEQUENCE [LARGE SCALE GENOMIC DNA]</scope>
    <source>
        <strain evidence="1 2">PMA22</strain>
    </source>
</reference>
<evidence type="ECO:0000313" key="1">
    <source>
        <dbReference type="EMBL" id="QOQ77006.1"/>
    </source>
</evidence>
<name>A0A7M1KKV9_9PSED</name>
<dbReference type="PROSITE" id="PS51257">
    <property type="entry name" value="PROKAR_LIPOPROTEIN"/>
    <property type="match status" value="1"/>
</dbReference>
<dbReference type="Proteomes" id="UP000594923">
    <property type="component" value="Chromosome"/>
</dbReference>
<sequence length="43" mass="4806">MPVRSWQAVVLVLCLLGGCSANYVFDDADYRPLGEPKVITRDH</sequence>
<evidence type="ECO:0000313" key="2">
    <source>
        <dbReference type="Proteomes" id="UP000594923"/>
    </source>
</evidence>
<organism evidence="1 2">
    <name type="scientific">Pseudomonas poae</name>
    <dbReference type="NCBI Taxonomy" id="200451"/>
    <lineage>
        <taxon>Bacteria</taxon>
        <taxon>Pseudomonadati</taxon>
        <taxon>Pseudomonadota</taxon>
        <taxon>Gammaproteobacteria</taxon>
        <taxon>Pseudomonadales</taxon>
        <taxon>Pseudomonadaceae</taxon>
        <taxon>Pseudomonas</taxon>
    </lineage>
</organism>